<evidence type="ECO:0000313" key="1">
    <source>
        <dbReference type="EMBL" id="DAD95025.1"/>
    </source>
</evidence>
<dbReference type="EMBL" id="BK015188">
    <property type="protein sequence ID" value="DAD95025.1"/>
    <property type="molecule type" value="Genomic_DNA"/>
</dbReference>
<organism evidence="1">
    <name type="scientific">Siphoviridae sp. ctGfF74</name>
    <dbReference type="NCBI Taxonomy" id="2826223"/>
    <lineage>
        <taxon>Viruses</taxon>
        <taxon>Duplodnaviria</taxon>
        <taxon>Heunggongvirae</taxon>
        <taxon>Uroviricota</taxon>
        <taxon>Caudoviricetes</taxon>
    </lineage>
</organism>
<name>A0A8S5NJZ4_9CAUD</name>
<sequence length="50" mass="5916">MSAIRIAEIVIQFMFCIYAICKAHESTRCNNVSFTVFYCTWWALCLMSLW</sequence>
<reference evidence="1" key="1">
    <citation type="journal article" date="2021" name="Proc. Natl. Acad. Sci. U.S.A.">
        <title>A Catalog of Tens of Thousands of Viruses from Human Metagenomes Reveals Hidden Associations with Chronic Diseases.</title>
        <authorList>
            <person name="Tisza M.J."/>
            <person name="Buck C.B."/>
        </authorList>
    </citation>
    <scope>NUCLEOTIDE SEQUENCE</scope>
    <source>
        <strain evidence="1">CtGfF74</strain>
    </source>
</reference>
<proteinExistence type="predicted"/>
<accession>A0A8S5NJZ4</accession>
<protein>
    <submittedName>
        <fullName evidence="1">Uncharacterized protein</fullName>
    </submittedName>
</protein>